<dbReference type="HOGENOM" id="CLU_2771087_0_0_5"/>
<proteinExistence type="predicted"/>
<dbReference type="AlphaFoldDB" id="Q98MU2"/>
<accession>Q98MU2</accession>
<protein>
    <submittedName>
        <fullName evidence="2">Msl0438 protein</fullName>
    </submittedName>
</protein>
<dbReference type="KEGG" id="mlo:msl0438"/>
<sequence length="69" mass="7714">MGKVLNLPALLLLAACVTTAPVNNPRKIWCDHNQPRRPSLVVINVMTRAELDEMNTFNAQGAKWCGWKP</sequence>
<evidence type="ECO:0000256" key="1">
    <source>
        <dbReference type="SAM" id="SignalP"/>
    </source>
</evidence>
<dbReference type="RefSeq" id="WP_010909377.1">
    <property type="nucleotide sequence ID" value="NC_002678.2"/>
</dbReference>
<keyword evidence="1" id="KW-0732">Signal</keyword>
<reference evidence="2 3" key="1">
    <citation type="journal article" date="2000" name="DNA Res.">
        <title>Complete genome structure of the nitrogen-fixing symbiotic bacterium Mesorhizobium loti.</title>
        <authorList>
            <person name="Kaneko T."/>
            <person name="Nakamura Y."/>
            <person name="Sato S."/>
            <person name="Asamizu E."/>
            <person name="Kato T."/>
            <person name="Sasamoto S."/>
            <person name="Watanabe A."/>
            <person name="Idesawa K."/>
            <person name="Ishikawa A."/>
            <person name="Kawashima K."/>
            <person name="Kimura T."/>
            <person name="Kishida Y."/>
            <person name="Kiyokawa C."/>
            <person name="Kohara M."/>
            <person name="Matsumoto M."/>
            <person name="Matsuno A."/>
            <person name="Mochizuki Y."/>
            <person name="Nakayama S."/>
            <person name="Nakazaki N."/>
            <person name="Shimpo S."/>
            <person name="Sugimoto M."/>
            <person name="Takeuchi C."/>
            <person name="Yamada M."/>
            <person name="Tabata S."/>
        </authorList>
    </citation>
    <scope>NUCLEOTIDE SEQUENCE [LARGE SCALE GENOMIC DNA]</scope>
    <source>
        <strain evidence="3">LMG 29417 / CECT 9101 / MAFF 303099</strain>
    </source>
</reference>
<dbReference type="Proteomes" id="UP000000552">
    <property type="component" value="Chromosome"/>
</dbReference>
<feature type="chain" id="PRO_5004324965" evidence="1">
    <location>
        <begin position="21"/>
        <end position="69"/>
    </location>
</feature>
<dbReference type="PATRIC" id="fig|266835.9.peg.353"/>
<feature type="signal peptide" evidence="1">
    <location>
        <begin position="1"/>
        <end position="20"/>
    </location>
</feature>
<name>Q98MU2_RHILO</name>
<evidence type="ECO:0000313" key="3">
    <source>
        <dbReference type="Proteomes" id="UP000000552"/>
    </source>
</evidence>
<organism evidence="2 3">
    <name type="scientific">Mesorhizobium japonicum (strain LMG 29417 / CECT 9101 / MAFF 303099)</name>
    <name type="common">Mesorhizobium loti (strain MAFF 303099)</name>
    <dbReference type="NCBI Taxonomy" id="266835"/>
    <lineage>
        <taxon>Bacteria</taxon>
        <taxon>Pseudomonadati</taxon>
        <taxon>Pseudomonadota</taxon>
        <taxon>Alphaproteobacteria</taxon>
        <taxon>Hyphomicrobiales</taxon>
        <taxon>Phyllobacteriaceae</taxon>
        <taxon>Mesorhizobium</taxon>
    </lineage>
</organism>
<dbReference type="PROSITE" id="PS51257">
    <property type="entry name" value="PROKAR_LIPOPROTEIN"/>
    <property type="match status" value="1"/>
</dbReference>
<gene>
    <name evidence="2" type="ordered locus">msl0438</name>
</gene>
<dbReference type="EMBL" id="BA000012">
    <property type="protein sequence ID" value="BAB48021.1"/>
    <property type="molecule type" value="Genomic_DNA"/>
</dbReference>
<evidence type="ECO:0000313" key="2">
    <source>
        <dbReference type="EMBL" id="BAB48021.1"/>
    </source>
</evidence>